<keyword evidence="1 2" id="KW-0749">Sporulation</keyword>
<dbReference type="EMBL" id="BMEV01000010">
    <property type="protein sequence ID" value="GGH71762.1"/>
    <property type="molecule type" value="Genomic_DNA"/>
</dbReference>
<dbReference type="GO" id="GO:0030435">
    <property type="term" value="P:sporulation resulting in formation of a cellular spore"/>
    <property type="evidence" value="ECO:0007669"/>
    <property type="project" value="UniProtKB-KW"/>
</dbReference>
<evidence type="ECO:0000313" key="4">
    <source>
        <dbReference type="EMBL" id="GGH71762.1"/>
    </source>
</evidence>
<feature type="region of interest" description="Disordered" evidence="3">
    <location>
        <begin position="1"/>
        <end position="50"/>
    </location>
</feature>
<dbReference type="GO" id="GO:0030436">
    <property type="term" value="P:asexual sporulation"/>
    <property type="evidence" value="ECO:0007669"/>
    <property type="project" value="UniProtKB-UniRule"/>
</dbReference>
<feature type="compositionally biased region" description="Basic residues" evidence="3">
    <location>
        <begin position="32"/>
        <end position="50"/>
    </location>
</feature>
<evidence type="ECO:0000256" key="3">
    <source>
        <dbReference type="SAM" id="MobiDB-lite"/>
    </source>
</evidence>
<evidence type="ECO:0000256" key="1">
    <source>
        <dbReference type="ARBA" id="ARBA00022969"/>
    </source>
</evidence>
<dbReference type="Pfam" id="PF08179">
    <property type="entry name" value="SspP"/>
    <property type="match status" value="1"/>
</dbReference>
<dbReference type="Proteomes" id="UP000602050">
    <property type="component" value="Unassembled WGS sequence"/>
</dbReference>
<evidence type="ECO:0000256" key="2">
    <source>
        <dbReference type="HAMAP-Rule" id="MF_00666"/>
    </source>
</evidence>
<comment type="similarity">
    <text evidence="2">Belongs to the SspP family.</text>
</comment>
<reference evidence="4" key="1">
    <citation type="journal article" date="2014" name="Int. J. Syst. Evol. Microbiol.">
        <title>Complete genome sequence of Corynebacterium casei LMG S-19264T (=DSM 44701T), isolated from a smear-ripened cheese.</title>
        <authorList>
            <consortium name="US DOE Joint Genome Institute (JGI-PGF)"/>
            <person name="Walter F."/>
            <person name="Albersmeier A."/>
            <person name="Kalinowski J."/>
            <person name="Ruckert C."/>
        </authorList>
    </citation>
    <scope>NUCLEOTIDE SEQUENCE</scope>
    <source>
        <strain evidence="4">CGMCC 1.12360</strain>
    </source>
</reference>
<dbReference type="HAMAP" id="MF_00666">
    <property type="entry name" value="SspP"/>
    <property type="match status" value="1"/>
</dbReference>
<reference evidence="4" key="2">
    <citation type="submission" date="2020-09" db="EMBL/GenBank/DDBJ databases">
        <authorList>
            <person name="Sun Q."/>
            <person name="Zhou Y."/>
        </authorList>
    </citation>
    <scope>NUCLEOTIDE SEQUENCE</scope>
    <source>
        <strain evidence="4">CGMCC 1.12360</strain>
    </source>
</reference>
<accession>A0A8J2ZRG3</accession>
<dbReference type="InterPro" id="IPR012614">
    <property type="entry name" value="SASP_SspP"/>
</dbReference>
<comment type="subcellular location">
    <subcellularLocation>
        <location evidence="2">Spore core</location>
    </subcellularLocation>
</comment>
<protein>
    <recommendedName>
        <fullName evidence="2">Small, acid-soluble spore protein P</fullName>
        <shortName evidence="2">SASP P</shortName>
    </recommendedName>
</protein>
<organism evidence="4 5">
    <name type="scientific">Compostibacillus humi</name>
    <dbReference type="NCBI Taxonomy" id="1245525"/>
    <lineage>
        <taxon>Bacteria</taxon>
        <taxon>Bacillati</taxon>
        <taxon>Bacillota</taxon>
        <taxon>Bacilli</taxon>
        <taxon>Bacillales</taxon>
        <taxon>Bacillaceae</taxon>
        <taxon>Compostibacillus</taxon>
    </lineage>
</organism>
<comment type="induction">
    <text evidence="2">Expressed only in the forespore compartment of sporulating cells.</text>
</comment>
<sequence length="50" mass="5668">MASRPKGPKQQQKANLPKSPEQPYGEPLSGSKKVKNQNHSRQNHNPHHDM</sequence>
<evidence type="ECO:0000313" key="5">
    <source>
        <dbReference type="Proteomes" id="UP000602050"/>
    </source>
</evidence>
<gene>
    <name evidence="2 4" type="primary">sspP</name>
    <name evidence="4" type="ORF">GCM10010978_08030</name>
</gene>
<proteinExistence type="evidence at transcript level"/>
<comment type="caution">
    <text evidence="4">The sequence shown here is derived from an EMBL/GenBank/DDBJ whole genome shotgun (WGS) entry which is preliminary data.</text>
</comment>
<keyword evidence="5" id="KW-1185">Reference proteome</keyword>
<dbReference type="AlphaFoldDB" id="A0A8J2ZRG3"/>
<name>A0A8J2ZRG3_9BACI</name>